<gene>
    <name evidence="1" type="ORF">SAMN02745910_01936</name>
</gene>
<evidence type="ECO:0000313" key="1">
    <source>
        <dbReference type="EMBL" id="SFQ54485.1"/>
    </source>
</evidence>
<organism evidence="1 2">
    <name type="scientific">Priestia endophytica DSM 13796</name>
    <dbReference type="NCBI Taxonomy" id="1121089"/>
    <lineage>
        <taxon>Bacteria</taxon>
        <taxon>Bacillati</taxon>
        <taxon>Bacillota</taxon>
        <taxon>Bacilli</taxon>
        <taxon>Bacillales</taxon>
        <taxon>Bacillaceae</taxon>
        <taxon>Priestia</taxon>
    </lineage>
</organism>
<dbReference type="GeneID" id="93710613"/>
<comment type="caution">
    <text evidence="1">The sequence shown here is derived from an EMBL/GenBank/DDBJ whole genome shotgun (WGS) entry which is preliminary data.</text>
</comment>
<dbReference type="RefSeq" id="WP_061804357.1">
    <property type="nucleotide sequence ID" value="NZ_FOXX01000004.1"/>
</dbReference>
<sequence>MHWSKRNTEEEVQEEVAVWECESTECVGWMRKNFSFDEKPSCPLCGSSMKSGERMLSKLTNMQGR</sequence>
<accession>A0A1I5ZDG5</accession>
<dbReference type="EMBL" id="FOXX01000004">
    <property type="protein sequence ID" value="SFQ54485.1"/>
    <property type="molecule type" value="Genomic_DNA"/>
</dbReference>
<keyword evidence="2" id="KW-1185">Reference proteome</keyword>
<dbReference type="InterPro" id="IPR025916">
    <property type="entry name" value="YdjO"/>
</dbReference>
<dbReference type="Pfam" id="PF14169">
    <property type="entry name" value="YdjO"/>
    <property type="match status" value="1"/>
</dbReference>
<reference evidence="1 2" key="1">
    <citation type="submission" date="2016-10" db="EMBL/GenBank/DDBJ databases">
        <authorList>
            <person name="Varghese N."/>
            <person name="Submissions S."/>
        </authorList>
    </citation>
    <scope>NUCLEOTIDE SEQUENCE [LARGE SCALE GENOMIC DNA]</scope>
    <source>
        <strain evidence="1 2">DSM 13796</strain>
    </source>
</reference>
<dbReference type="Proteomes" id="UP000182762">
    <property type="component" value="Unassembled WGS sequence"/>
</dbReference>
<evidence type="ECO:0000313" key="2">
    <source>
        <dbReference type="Proteomes" id="UP000182762"/>
    </source>
</evidence>
<name>A0A1I5ZDG5_9BACI</name>
<protein>
    <submittedName>
        <fullName evidence="1">Cold-inducible protein YdjO</fullName>
    </submittedName>
</protein>
<proteinExistence type="predicted"/>